<dbReference type="AlphaFoldDB" id="A0A915PNA3"/>
<feature type="region of interest" description="Disordered" evidence="1">
    <location>
        <begin position="597"/>
        <end position="632"/>
    </location>
</feature>
<evidence type="ECO:0000256" key="1">
    <source>
        <dbReference type="SAM" id="MobiDB-lite"/>
    </source>
</evidence>
<feature type="region of interest" description="Disordered" evidence="1">
    <location>
        <begin position="469"/>
        <end position="497"/>
    </location>
</feature>
<dbReference type="WBParaSite" id="sdigi.contig166.g5542.t1">
    <property type="protein sequence ID" value="sdigi.contig166.g5542.t1"/>
    <property type="gene ID" value="sdigi.contig166.g5542"/>
</dbReference>
<name>A0A915PNA3_9BILA</name>
<feature type="compositionally biased region" description="Acidic residues" evidence="1">
    <location>
        <begin position="482"/>
        <end position="493"/>
    </location>
</feature>
<keyword evidence="3" id="KW-1185">Reference proteome</keyword>
<protein>
    <submittedName>
        <fullName evidence="4">DUF3715 domain-containing protein</fullName>
    </submittedName>
</protein>
<evidence type="ECO:0000259" key="2">
    <source>
        <dbReference type="Pfam" id="PF24630"/>
    </source>
</evidence>
<reference evidence="4" key="1">
    <citation type="submission" date="2022-11" db="UniProtKB">
        <authorList>
            <consortium name="WormBaseParasite"/>
        </authorList>
    </citation>
    <scope>IDENTIFICATION</scope>
</reference>
<dbReference type="PANTHER" id="PTHR16207:SF11">
    <property type="entry name" value="SET DOMAIN-CONTAINING PROTEIN"/>
    <property type="match status" value="1"/>
</dbReference>
<accession>A0A915PNA3</accession>
<dbReference type="Pfam" id="PF24630">
    <property type="entry name" value="PIN_TASOR"/>
    <property type="match status" value="1"/>
</dbReference>
<sequence>MNGKFCNSSTELYRYKMPGAVPKSYLFVNSRALLPLKTSELSQHCISDVSLSSETFRNVYQPVIFSHLSNNCQDRESIRIVRCRIISNKQLEARFSSFRRSLESQWLPADVSFGYTLLSENLREMELIAQWGLSVNNNFVGDLGEPANGVYLSGHPDLVTPAPFLGRTKLRILACKILKGRCSIVNLGSYHLMPKQGYHSHAAVQPVDCKLSRHDNYRCDQIFLFEEKGTGYSKSPGNILPYAIYDVEFPPNTALSFKGTDSIVWSGSLLIGNKRYNRVSLCSLAAATKPPLLDTFEVTDLIHWTACLAFPPVLELLKPPALGEIALKKEVLLVDAQRLVYYFTLFSEDDSHDLVSLHESMRIKQAAGITIFPSVGIFILLPNGLFSDLLTLPKTAGSVFHCLYLTSDLNCSLINGAFEAMSTDENDEFVRPLLLQERIDGLDVRVQELVRTVAKRVLLSEENIDSKSRIQGEMSSANSEAIDMDIADSDDDEEKKGWRDERVALGIERSSKEHLAPSRSIDEAVSKATWLLSSDPRREKVLINRDPRKRVNSSQDLPVPSCSIVKRKILDWSSLREHSDIKEKSLASLSDFRSYSPSDAISSGGSSPKTVAQSQKSPLSSSPKLSDSEGSSVVMSFGRNQNELDDAESPASPPHEPGVFVATAPRIISDYDMRSANDSSFQLPVRQYRPPEVTPFTALASMQTMKDPASQSSSLLNPPPQNSLWDIVQIANVGDRDLSQWPRKTETIGTGDVDMRSIHTISSASDISRKTIPSTTHQVTSVMQMPIVFSNGDTDHRIISSAIQPSTSTQPPECFTNESAVHFRAHPFSSFPPVPSSGPFQYRNASASNYAAEFKQPRVYGFFNQPTIHRQPKPYFVRGGVDSSSSAVLQRRGVLMIDDTQLTVGSLDPKFFRMILERFSSWRKSSSILWWVKLHTHLRQTLALDSGFPGIYSLKCLYLSVSSNSNPELAERYAHYEEIIKKYENLKVVQTMKPHECDKNKHNVNLLLKCFCHTANANRKSSMIYLTDIEKDSSLGMQIACTGFEICCSAELSKKFDI</sequence>
<dbReference type="Proteomes" id="UP000887581">
    <property type="component" value="Unplaced"/>
</dbReference>
<organism evidence="3 4">
    <name type="scientific">Setaria digitata</name>
    <dbReference type="NCBI Taxonomy" id="48799"/>
    <lineage>
        <taxon>Eukaryota</taxon>
        <taxon>Metazoa</taxon>
        <taxon>Ecdysozoa</taxon>
        <taxon>Nematoda</taxon>
        <taxon>Chromadorea</taxon>
        <taxon>Rhabditida</taxon>
        <taxon>Spirurina</taxon>
        <taxon>Spiruromorpha</taxon>
        <taxon>Filarioidea</taxon>
        <taxon>Setariidae</taxon>
        <taxon>Setaria</taxon>
    </lineage>
</organism>
<proteinExistence type="predicted"/>
<dbReference type="GO" id="GO:0045814">
    <property type="term" value="P:negative regulation of gene expression, epigenetic"/>
    <property type="evidence" value="ECO:0007669"/>
    <property type="project" value="InterPro"/>
</dbReference>
<evidence type="ECO:0000313" key="3">
    <source>
        <dbReference type="Proteomes" id="UP000887581"/>
    </source>
</evidence>
<dbReference type="InterPro" id="IPR056242">
    <property type="entry name" value="PIN_TASOR"/>
</dbReference>
<dbReference type="PANTHER" id="PTHR16207">
    <property type="entry name" value="SET DOMAIN-CONTAINING PROTEIN"/>
    <property type="match status" value="1"/>
</dbReference>
<dbReference type="InterPro" id="IPR046432">
    <property type="entry name" value="TASOR"/>
</dbReference>
<dbReference type="GO" id="GO:0005654">
    <property type="term" value="C:nucleoplasm"/>
    <property type="evidence" value="ECO:0007669"/>
    <property type="project" value="TreeGrafter"/>
</dbReference>
<feature type="domain" description="TASOR PIN" evidence="2">
    <location>
        <begin position="893"/>
        <end position="1056"/>
    </location>
</feature>
<evidence type="ECO:0000313" key="4">
    <source>
        <dbReference type="WBParaSite" id="sdigi.contig166.g5542.t1"/>
    </source>
</evidence>